<gene>
    <name evidence="3" type="primary">celE_5</name>
    <name evidence="3" type="ORF">GALL_224580</name>
</gene>
<dbReference type="GO" id="GO:0008810">
    <property type="term" value="F:cellulase activity"/>
    <property type="evidence" value="ECO:0007669"/>
    <property type="project" value="UniProtKB-EC"/>
</dbReference>
<comment type="caution">
    <text evidence="3">The sequence shown here is derived from an EMBL/GenBank/DDBJ whole genome shotgun (WGS) entry which is preliminary data.</text>
</comment>
<organism evidence="3">
    <name type="scientific">mine drainage metagenome</name>
    <dbReference type="NCBI Taxonomy" id="410659"/>
    <lineage>
        <taxon>unclassified sequences</taxon>
        <taxon>metagenomes</taxon>
        <taxon>ecological metagenomes</taxon>
    </lineage>
</organism>
<accession>A0A1J5RJG0</accession>
<name>A0A1J5RJG0_9ZZZZ</name>
<dbReference type="Gene3D" id="2.60.120.260">
    <property type="entry name" value="Galactose-binding domain-like"/>
    <property type="match status" value="1"/>
</dbReference>
<keyword evidence="3" id="KW-0378">Hydrolase</keyword>
<sequence length="363" mass="39438">MKSLPLALVLLLSLGWVATVRGVQTIPGHSPYLSYEGRTLADSDGGVEQGYPGIVTRVIFRGTALALRTRTDSGELYLDVSVDGGTPRLIQAPRGDHRLPLAAGLAQGIHRVDITKRVDANVGVLDVMSASTDGTFLAPAPLPSRRLLFLGDSFVCGQSATVEDKGPIDATKALREDARLSFARILARRLDAQCHIIAYPGRGVIADWQGNRSVRCAPDYYEDTLPDDDAHRWNPAAYVPDVIGVCLGTNDFDGGIPGEVGYVKAYTEFVRVLRRDAPNAKIFLLTSPSLVDVPGRPPAKSVLRAYLEEVVRRLGDPRIRIVEIPHFTGRRGTLHPDGAAHRQVADELEPLFRRALESRPASS</sequence>
<dbReference type="Gene3D" id="3.40.50.1110">
    <property type="entry name" value="SGNH hydrolase"/>
    <property type="match status" value="1"/>
</dbReference>
<feature type="domain" description="SGNH hydrolase-type esterase" evidence="1">
    <location>
        <begin position="149"/>
        <end position="342"/>
    </location>
</feature>
<dbReference type="PANTHER" id="PTHR37834">
    <property type="entry name" value="GDSL-LIKE LIPASE/ACYLHYDROLASE DOMAIN PROTEIN (AFU_ORTHOLOGUE AFUA_2G00620)"/>
    <property type="match status" value="1"/>
</dbReference>
<dbReference type="EMBL" id="MLJW01000164">
    <property type="protein sequence ID" value="OIQ95586.1"/>
    <property type="molecule type" value="Genomic_DNA"/>
</dbReference>
<dbReference type="PANTHER" id="PTHR37834:SF2">
    <property type="entry name" value="ESTERASE, SGNH HYDROLASE-TYPE"/>
    <property type="match status" value="1"/>
</dbReference>
<proteinExistence type="predicted"/>
<evidence type="ECO:0000259" key="1">
    <source>
        <dbReference type="Pfam" id="PF13472"/>
    </source>
</evidence>
<evidence type="ECO:0000259" key="2">
    <source>
        <dbReference type="Pfam" id="PF17996"/>
    </source>
</evidence>
<dbReference type="Pfam" id="PF13472">
    <property type="entry name" value="Lipase_GDSL_2"/>
    <property type="match status" value="1"/>
</dbReference>
<dbReference type="InterPro" id="IPR036514">
    <property type="entry name" value="SGNH_hydro_sf"/>
</dbReference>
<feature type="domain" description="Carbohydrate esterase 2 N-terminal" evidence="2">
    <location>
        <begin position="35"/>
        <end position="141"/>
    </location>
</feature>
<dbReference type="EC" id="3.2.1.4" evidence="3"/>
<protein>
    <submittedName>
        <fullName evidence="3">Endoglucanase E</fullName>
        <ecNumber evidence="3">3.2.1.4</ecNumber>
    </submittedName>
</protein>
<dbReference type="SUPFAM" id="SSF52266">
    <property type="entry name" value="SGNH hydrolase"/>
    <property type="match status" value="1"/>
</dbReference>
<evidence type="ECO:0000313" key="3">
    <source>
        <dbReference type="EMBL" id="OIQ95586.1"/>
    </source>
</evidence>
<reference evidence="3" key="1">
    <citation type="submission" date="2016-10" db="EMBL/GenBank/DDBJ databases">
        <title>Sequence of Gallionella enrichment culture.</title>
        <authorList>
            <person name="Poehlein A."/>
            <person name="Muehling M."/>
            <person name="Daniel R."/>
        </authorList>
    </citation>
    <scope>NUCLEOTIDE SEQUENCE</scope>
</reference>
<dbReference type="InterPro" id="IPR013830">
    <property type="entry name" value="SGNH_hydro"/>
</dbReference>
<dbReference type="AlphaFoldDB" id="A0A1J5RJG0"/>
<dbReference type="InterPro" id="IPR052762">
    <property type="entry name" value="PCW_deacetylase/CE"/>
</dbReference>
<dbReference type="Pfam" id="PF17996">
    <property type="entry name" value="CE2_N"/>
    <property type="match status" value="1"/>
</dbReference>
<dbReference type="InterPro" id="IPR040794">
    <property type="entry name" value="CE2_N"/>
</dbReference>
<keyword evidence="3" id="KW-0326">Glycosidase</keyword>